<keyword evidence="2" id="KW-1185">Reference proteome</keyword>
<comment type="caution">
    <text evidence="1">The sequence shown here is derived from an EMBL/GenBank/DDBJ whole genome shotgun (WGS) entry which is preliminary data.</text>
</comment>
<name>A0AAE3TBQ8_9BACT</name>
<evidence type="ECO:0000313" key="2">
    <source>
        <dbReference type="Proteomes" id="UP001221302"/>
    </source>
</evidence>
<accession>A0AAE3TBQ8</accession>
<proteinExistence type="predicted"/>
<reference evidence="1" key="1">
    <citation type="submission" date="2023-03" db="EMBL/GenBank/DDBJ databases">
        <title>Stygiobacter electus gen. nov., sp. nov., facultatively anaerobic thermotolerant bacterium of the class Ignavibacteria from a well of Yessentuki mineral water deposit.</title>
        <authorList>
            <person name="Podosokorskaya O.A."/>
            <person name="Elcheninov A.G."/>
            <person name="Petrova N.F."/>
            <person name="Zavarzina D.G."/>
            <person name="Kublanov I.V."/>
            <person name="Merkel A.Y."/>
        </authorList>
    </citation>
    <scope>NUCLEOTIDE SEQUENCE</scope>
    <source>
        <strain evidence="1">09-Me</strain>
    </source>
</reference>
<organism evidence="1 2">
    <name type="scientific">Stygiobacter electus</name>
    <dbReference type="NCBI Taxonomy" id="3032292"/>
    <lineage>
        <taxon>Bacteria</taxon>
        <taxon>Pseudomonadati</taxon>
        <taxon>Ignavibacteriota</taxon>
        <taxon>Ignavibacteria</taxon>
        <taxon>Ignavibacteriales</taxon>
        <taxon>Melioribacteraceae</taxon>
        <taxon>Stygiobacter</taxon>
    </lineage>
</organism>
<gene>
    <name evidence="1" type="ORF">P0M35_05340</name>
</gene>
<evidence type="ECO:0000313" key="1">
    <source>
        <dbReference type="EMBL" id="MDF1611563.1"/>
    </source>
</evidence>
<dbReference type="RefSeq" id="WP_321535329.1">
    <property type="nucleotide sequence ID" value="NZ_JARGDL010000004.1"/>
</dbReference>
<dbReference type="EMBL" id="JARGDL010000004">
    <property type="protein sequence ID" value="MDF1611563.1"/>
    <property type="molecule type" value="Genomic_DNA"/>
</dbReference>
<dbReference type="Proteomes" id="UP001221302">
    <property type="component" value="Unassembled WGS sequence"/>
</dbReference>
<protein>
    <submittedName>
        <fullName evidence="1">DUF4249 family protein</fullName>
    </submittedName>
</protein>
<dbReference type="AlphaFoldDB" id="A0AAE3TBQ8"/>
<dbReference type="PROSITE" id="PS51257">
    <property type="entry name" value="PROKAR_LIPOPROTEIN"/>
    <property type="match status" value="1"/>
</dbReference>
<sequence>MKKFLTLFIIFIALISCEENFNPYGELKDRYILNCIIRGDTTFQTVTLTRDYQVENFDPYSNTEDVNVKNALIRIWNGNDKVSLFRDTTIERQVGDKYKTPYTVFKTNDLMPTPNSKVEIEAILPNGKKLTSVANVPDVINITDSLSDKIIPPTDNKKYIKVSWFTNERNPVLIVRLAIYYFKHENGLKTRNLMTVPLNYIQYGNEWIPNYPKPVTDQAYSVDMNTINKAMELISKDDPNKSRYEILSCILEVLSLDTELRKYYFATARSRDIYSIKLDETDYSNINGGYGVFGVYMRTYWVLRFTHQYINSFGYTPGLSDVK</sequence>